<gene>
    <name evidence="1" type="ORF">RFULGI_LOCUS16779</name>
</gene>
<comment type="caution">
    <text evidence="1">The sequence shown here is derived from an EMBL/GenBank/DDBJ whole genome shotgun (WGS) entry which is preliminary data.</text>
</comment>
<proteinExistence type="predicted"/>
<protein>
    <submittedName>
        <fullName evidence="1">15425_t:CDS:1</fullName>
    </submittedName>
</protein>
<dbReference type="AlphaFoldDB" id="A0A9N9JQP7"/>
<sequence length="110" mass="12130">NKDKIIKNLINFIWKATSGKAASLIFDNDPLFSATLTLNDGISNTIYLDAPSAVIINRENFLKIADLAKVNESYQTIIDAIQADDINLDRQPSDISLDFVNMDIQGSNAI</sequence>
<dbReference type="OrthoDB" id="2424541at2759"/>
<accession>A0A9N9JQP7</accession>
<evidence type="ECO:0000313" key="1">
    <source>
        <dbReference type="EMBL" id="CAG8791402.1"/>
    </source>
</evidence>
<dbReference type="EMBL" id="CAJVPZ010061714">
    <property type="protein sequence ID" value="CAG8791402.1"/>
    <property type="molecule type" value="Genomic_DNA"/>
</dbReference>
<name>A0A9N9JQP7_9GLOM</name>
<keyword evidence="2" id="KW-1185">Reference proteome</keyword>
<feature type="non-terminal residue" evidence="1">
    <location>
        <position position="110"/>
    </location>
</feature>
<organism evidence="1 2">
    <name type="scientific">Racocetra fulgida</name>
    <dbReference type="NCBI Taxonomy" id="60492"/>
    <lineage>
        <taxon>Eukaryota</taxon>
        <taxon>Fungi</taxon>
        <taxon>Fungi incertae sedis</taxon>
        <taxon>Mucoromycota</taxon>
        <taxon>Glomeromycotina</taxon>
        <taxon>Glomeromycetes</taxon>
        <taxon>Diversisporales</taxon>
        <taxon>Gigasporaceae</taxon>
        <taxon>Racocetra</taxon>
    </lineage>
</organism>
<reference evidence="1" key="1">
    <citation type="submission" date="2021-06" db="EMBL/GenBank/DDBJ databases">
        <authorList>
            <person name="Kallberg Y."/>
            <person name="Tangrot J."/>
            <person name="Rosling A."/>
        </authorList>
    </citation>
    <scope>NUCLEOTIDE SEQUENCE</scope>
    <source>
        <strain evidence="1">IN212</strain>
    </source>
</reference>
<feature type="non-terminal residue" evidence="1">
    <location>
        <position position="1"/>
    </location>
</feature>
<evidence type="ECO:0000313" key="2">
    <source>
        <dbReference type="Proteomes" id="UP000789396"/>
    </source>
</evidence>
<dbReference type="Proteomes" id="UP000789396">
    <property type="component" value="Unassembled WGS sequence"/>
</dbReference>